<comment type="caution">
    <text evidence="1">The sequence shown here is derived from an EMBL/GenBank/DDBJ whole genome shotgun (WGS) entry which is preliminary data.</text>
</comment>
<reference evidence="1 2" key="1">
    <citation type="submission" date="2020-02" db="EMBL/GenBank/DDBJ databases">
        <authorList>
            <person name="Chen W.-M."/>
        </authorList>
    </citation>
    <scope>NUCLEOTIDE SEQUENCE [LARGE SCALE GENOMIC DNA]</scope>
    <source>
        <strain evidence="1 2">KDG-16</strain>
    </source>
</reference>
<dbReference type="Proteomes" id="UP000800984">
    <property type="component" value="Unassembled WGS sequence"/>
</dbReference>
<accession>A0ABX0I2J0</accession>
<evidence type="ECO:0000313" key="2">
    <source>
        <dbReference type="Proteomes" id="UP000800984"/>
    </source>
</evidence>
<name>A0ABX0I2J0_9FLAO</name>
<protein>
    <recommendedName>
        <fullName evidence="3">Lipoprotein</fullName>
    </recommendedName>
</protein>
<keyword evidence="2" id="KW-1185">Reference proteome</keyword>
<dbReference type="EMBL" id="JAAJBT010000002">
    <property type="protein sequence ID" value="NHM01403.1"/>
    <property type="molecule type" value="Genomic_DNA"/>
</dbReference>
<gene>
    <name evidence="1" type="ORF">G4D72_04675</name>
</gene>
<proteinExistence type="predicted"/>
<evidence type="ECO:0000313" key="1">
    <source>
        <dbReference type="EMBL" id="NHM01403.1"/>
    </source>
</evidence>
<sequence length="119" mass="13944">MVFSLFIFSSCEKNDKLDFPVFLNEITKVELERPDFKSGGKFAQIKELNKTEIIQLIQALKKAKPIGFIKFKTDFYINIKSKNIIQIDIYHLKVNGNIIKDFESDLAYKIDDLKFLKDF</sequence>
<evidence type="ECO:0008006" key="3">
    <source>
        <dbReference type="Google" id="ProtNLM"/>
    </source>
</evidence>
<organism evidence="1 2">
    <name type="scientific">Flavobacterium difficile</name>
    <dbReference type="NCBI Taxonomy" id="2709659"/>
    <lineage>
        <taxon>Bacteria</taxon>
        <taxon>Pseudomonadati</taxon>
        <taxon>Bacteroidota</taxon>
        <taxon>Flavobacteriia</taxon>
        <taxon>Flavobacteriales</taxon>
        <taxon>Flavobacteriaceae</taxon>
        <taxon>Flavobacterium</taxon>
    </lineage>
</organism>